<evidence type="ECO:0000313" key="3">
    <source>
        <dbReference type="Proteomes" id="UP000287798"/>
    </source>
</evidence>
<evidence type="ECO:0000256" key="1">
    <source>
        <dbReference type="SAM" id="Phobius"/>
    </source>
</evidence>
<evidence type="ECO:0000313" key="2">
    <source>
        <dbReference type="EMBL" id="RRQ22007.1"/>
    </source>
</evidence>
<feature type="transmembrane region" description="Helical" evidence="1">
    <location>
        <begin position="21"/>
        <end position="40"/>
    </location>
</feature>
<reference evidence="2 3" key="1">
    <citation type="journal article" date="2010" name="Int. J. Syst. Evol. Microbiol.">
        <title>Thiohalobacter thiocyanaticus gen. nov., sp. nov., a moderately halophilic, sulfur-oxidizing gammaproteobacterium from hypersaline lakes, that utilizes thiocyanate.</title>
        <authorList>
            <person name="Sorokin D.Y."/>
            <person name="Kovaleva O.L."/>
            <person name="Tourova T.P."/>
            <person name="Muyzer G."/>
        </authorList>
    </citation>
    <scope>NUCLEOTIDE SEQUENCE [LARGE SCALE GENOMIC DNA]</scope>
    <source>
        <strain evidence="2 3">Hrh1</strain>
    </source>
</reference>
<protein>
    <recommendedName>
        <fullName evidence="4">MSHA biogenesis protein MshJ</fullName>
    </recommendedName>
</protein>
<dbReference type="RefSeq" id="WP_125181349.1">
    <property type="nucleotide sequence ID" value="NZ_QZMU01000001.1"/>
</dbReference>
<sequence>MNLDNLRNWQARIDALSLRERAILLLTSGLILGYVLYLLLIRPAWQGLQQGQVELEALQTRLTALEIRSRDLDSGRTSPERERRERIATLEQQLETRQARLQQRLGRVLAPRQAAQLLQSILEQTGGLRLRQLHSHSGSSLFNNDQAAAQAGPSVGRYNLTLEMEGGYNATRRFLQQVEQLPWTLFWDSLEYEVREHPNAMITLNLYTLGQL</sequence>
<dbReference type="AlphaFoldDB" id="A0A426QJY1"/>
<proteinExistence type="predicted"/>
<name>A0A426QJY1_9GAMM</name>
<dbReference type="GO" id="GO:0015628">
    <property type="term" value="P:protein secretion by the type II secretion system"/>
    <property type="evidence" value="ECO:0007669"/>
    <property type="project" value="InterPro"/>
</dbReference>
<keyword evidence="1" id="KW-0472">Membrane</keyword>
<comment type="caution">
    <text evidence="2">The sequence shown here is derived from an EMBL/GenBank/DDBJ whole genome shotgun (WGS) entry which is preliminary data.</text>
</comment>
<gene>
    <name evidence="2" type="ORF">D6C00_08630</name>
</gene>
<dbReference type="EMBL" id="QZMU01000001">
    <property type="protein sequence ID" value="RRQ22007.1"/>
    <property type="molecule type" value="Genomic_DNA"/>
</dbReference>
<dbReference type="InterPro" id="IPR007690">
    <property type="entry name" value="T2SS_GspM"/>
</dbReference>
<dbReference type="GO" id="GO:0015627">
    <property type="term" value="C:type II protein secretion system complex"/>
    <property type="evidence" value="ECO:0007669"/>
    <property type="project" value="InterPro"/>
</dbReference>
<accession>A0A426QJY1</accession>
<keyword evidence="1" id="KW-0812">Transmembrane</keyword>
<organism evidence="2 3">
    <name type="scientific">Thiohalobacter thiocyanaticus</name>
    <dbReference type="NCBI Taxonomy" id="585455"/>
    <lineage>
        <taxon>Bacteria</taxon>
        <taxon>Pseudomonadati</taxon>
        <taxon>Pseudomonadota</taxon>
        <taxon>Gammaproteobacteria</taxon>
        <taxon>Thiohalobacterales</taxon>
        <taxon>Thiohalobacteraceae</taxon>
        <taxon>Thiohalobacter</taxon>
    </lineage>
</organism>
<keyword evidence="3" id="KW-1185">Reference proteome</keyword>
<dbReference type="OrthoDB" id="9151209at2"/>
<dbReference type="Proteomes" id="UP000287798">
    <property type="component" value="Unassembled WGS sequence"/>
</dbReference>
<evidence type="ECO:0008006" key="4">
    <source>
        <dbReference type="Google" id="ProtNLM"/>
    </source>
</evidence>
<keyword evidence="1" id="KW-1133">Transmembrane helix</keyword>
<dbReference type="Pfam" id="PF04612">
    <property type="entry name" value="T2SSM"/>
    <property type="match status" value="1"/>
</dbReference>